<comment type="caution">
    <text evidence="2">The sequence shown here is derived from an EMBL/GenBank/DDBJ whole genome shotgun (WGS) entry which is preliminary data.</text>
</comment>
<reference evidence="2 3" key="1">
    <citation type="journal article" date="2012" name="Genome Biol.">
        <title>Genome and low-iron response of an oceanic diatom adapted to chronic iron limitation.</title>
        <authorList>
            <person name="Lommer M."/>
            <person name="Specht M."/>
            <person name="Roy A.S."/>
            <person name="Kraemer L."/>
            <person name="Andreson R."/>
            <person name="Gutowska M.A."/>
            <person name="Wolf J."/>
            <person name="Bergner S.V."/>
            <person name="Schilhabel M.B."/>
            <person name="Klostermeier U.C."/>
            <person name="Beiko R.G."/>
            <person name="Rosenstiel P."/>
            <person name="Hippler M."/>
            <person name="Laroche J."/>
        </authorList>
    </citation>
    <scope>NUCLEOTIDE SEQUENCE [LARGE SCALE GENOMIC DNA]</scope>
    <source>
        <strain evidence="2 3">CCMP1005</strain>
    </source>
</reference>
<feature type="region of interest" description="Disordered" evidence="1">
    <location>
        <begin position="184"/>
        <end position="215"/>
    </location>
</feature>
<evidence type="ECO:0000313" key="3">
    <source>
        <dbReference type="Proteomes" id="UP000266841"/>
    </source>
</evidence>
<feature type="compositionally biased region" description="Acidic residues" evidence="1">
    <location>
        <begin position="204"/>
        <end position="215"/>
    </location>
</feature>
<evidence type="ECO:0000313" key="2">
    <source>
        <dbReference type="EMBL" id="EJK55374.1"/>
    </source>
</evidence>
<dbReference type="Proteomes" id="UP000266841">
    <property type="component" value="Unassembled WGS sequence"/>
</dbReference>
<dbReference type="EMBL" id="AGNL01034171">
    <property type="protein sequence ID" value="EJK55374.1"/>
    <property type="molecule type" value="Genomic_DNA"/>
</dbReference>
<name>K0RSN8_THAOC</name>
<gene>
    <name evidence="2" type="ORF">THAOC_24900</name>
</gene>
<protein>
    <submittedName>
        <fullName evidence="2">Uncharacterized protein</fullName>
    </submittedName>
</protein>
<dbReference type="AlphaFoldDB" id="K0RSN8"/>
<organism evidence="2 3">
    <name type="scientific">Thalassiosira oceanica</name>
    <name type="common">Marine diatom</name>
    <dbReference type="NCBI Taxonomy" id="159749"/>
    <lineage>
        <taxon>Eukaryota</taxon>
        <taxon>Sar</taxon>
        <taxon>Stramenopiles</taxon>
        <taxon>Ochrophyta</taxon>
        <taxon>Bacillariophyta</taxon>
        <taxon>Coscinodiscophyceae</taxon>
        <taxon>Thalassiosirophycidae</taxon>
        <taxon>Thalassiosirales</taxon>
        <taxon>Thalassiosiraceae</taxon>
        <taxon>Thalassiosira</taxon>
    </lineage>
</organism>
<proteinExistence type="predicted"/>
<sequence>MEMSEGNRHQIVANLKKIFSTVYDGKSANLTFLTWYTALKSAYQAMHDNKEPTTSYTRIENTMKKMCLKDFPSLQATIAAVRVKHQNGDWDKFMEDCLLHISRHELEANAGSKPFPRTIAQVTPDKRKHEAGDDEGEVEELLIDGIDCSDYLTRSGRLNIPDRVWNRSSGGFKSEVSKFNRAVDKHNASVNKRARKKKHGDEDAHSDDDRDVDGDDAKDRKIKALVARIEALEGDKEEKGSTTGAGIAGRRGKSLALGECYEEHSAVCPGLKEGRSVISTRLCATRSTREGNSCLEAEIE</sequence>
<keyword evidence="3" id="KW-1185">Reference proteome</keyword>
<evidence type="ECO:0000256" key="1">
    <source>
        <dbReference type="SAM" id="MobiDB-lite"/>
    </source>
</evidence>
<accession>K0RSN8</accession>